<dbReference type="Proteomes" id="UP000095705">
    <property type="component" value="Unassembled WGS sequence"/>
</dbReference>
<dbReference type="Pfam" id="PF03992">
    <property type="entry name" value="ABM"/>
    <property type="match status" value="1"/>
</dbReference>
<reference evidence="2 3" key="1">
    <citation type="submission" date="2016-08" db="EMBL/GenBank/DDBJ databases">
        <title>The complete genome of Streptomyces subrutilus 10-1-1.</title>
        <authorList>
            <person name="Chen X."/>
        </authorList>
    </citation>
    <scope>NUCLEOTIDE SEQUENCE [LARGE SCALE GENOMIC DNA]</scope>
    <source>
        <strain evidence="2 3">10-1-1</strain>
    </source>
</reference>
<evidence type="ECO:0000313" key="3">
    <source>
        <dbReference type="Proteomes" id="UP000095705"/>
    </source>
</evidence>
<dbReference type="InterPro" id="IPR007138">
    <property type="entry name" value="ABM_dom"/>
</dbReference>
<evidence type="ECO:0000313" key="2">
    <source>
        <dbReference type="EMBL" id="OEJ22412.1"/>
    </source>
</evidence>
<evidence type="ECO:0000259" key="1">
    <source>
        <dbReference type="Pfam" id="PF03992"/>
    </source>
</evidence>
<dbReference type="EMBL" id="MEHK01000002">
    <property type="protein sequence ID" value="OEJ22412.1"/>
    <property type="molecule type" value="Genomic_DNA"/>
</dbReference>
<dbReference type="OrthoDB" id="1494517at2"/>
<dbReference type="AlphaFoldDB" id="A0A1E5P027"/>
<comment type="caution">
    <text evidence="2">The sequence shown here is derived from an EMBL/GenBank/DDBJ whole genome shotgun (WGS) entry which is preliminary data.</text>
</comment>
<feature type="domain" description="ABM" evidence="1">
    <location>
        <begin position="12"/>
        <end position="74"/>
    </location>
</feature>
<name>A0A1E5P027_9ACTN</name>
<accession>A0A1E5P027</accession>
<dbReference type="STRING" id="36818.BGK67_33240"/>
<gene>
    <name evidence="2" type="ORF">BGK67_33240</name>
</gene>
<sequence length="104" mass="11065">MPTFINKLTVQGDINEFLAAKEAITAFMSSQPGHIGNQTLRSLSEPGVFVEVAHWDDPAAHQAAVSSAEFRSLVAPLAALAKPEPGLFEVVESGARLQEDGTYA</sequence>
<protein>
    <recommendedName>
        <fullName evidence="1">ABM domain-containing protein</fullName>
    </recommendedName>
</protein>
<keyword evidence="3" id="KW-1185">Reference proteome</keyword>
<proteinExistence type="predicted"/>
<dbReference type="Gene3D" id="3.30.70.100">
    <property type="match status" value="1"/>
</dbReference>
<dbReference type="SUPFAM" id="SSF54909">
    <property type="entry name" value="Dimeric alpha+beta barrel"/>
    <property type="match status" value="1"/>
</dbReference>
<organism evidence="2 3">
    <name type="scientific">Streptomyces subrutilus</name>
    <dbReference type="NCBI Taxonomy" id="36818"/>
    <lineage>
        <taxon>Bacteria</taxon>
        <taxon>Bacillati</taxon>
        <taxon>Actinomycetota</taxon>
        <taxon>Actinomycetes</taxon>
        <taxon>Kitasatosporales</taxon>
        <taxon>Streptomycetaceae</taxon>
        <taxon>Streptomyces</taxon>
    </lineage>
</organism>
<dbReference type="InterPro" id="IPR011008">
    <property type="entry name" value="Dimeric_a/b-barrel"/>
</dbReference>
<dbReference type="RefSeq" id="WP_069924462.1">
    <property type="nucleotide sequence ID" value="NZ_MEHK01000002.1"/>
</dbReference>